<evidence type="ECO:0000256" key="1">
    <source>
        <dbReference type="SAM" id="Phobius"/>
    </source>
</evidence>
<evidence type="ECO:0000313" key="3">
    <source>
        <dbReference type="Proteomes" id="UP001287356"/>
    </source>
</evidence>
<comment type="caution">
    <text evidence="2">The sequence shown here is derived from an EMBL/GenBank/DDBJ whole genome shotgun (WGS) entry which is preliminary data.</text>
</comment>
<protein>
    <submittedName>
        <fullName evidence="2">Uncharacterized protein</fullName>
    </submittedName>
</protein>
<evidence type="ECO:0000313" key="2">
    <source>
        <dbReference type="EMBL" id="KAK3380759.1"/>
    </source>
</evidence>
<reference evidence="2" key="1">
    <citation type="journal article" date="2023" name="Mol. Phylogenet. Evol.">
        <title>Genome-scale phylogeny and comparative genomics of the fungal order Sordariales.</title>
        <authorList>
            <person name="Hensen N."/>
            <person name="Bonometti L."/>
            <person name="Westerberg I."/>
            <person name="Brannstrom I.O."/>
            <person name="Guillou S."/>
            <person name="Cros-Aarteil S."/>
            <person name="Calhoun S."/>
            <person name="Haridas S."/>
            <person name="Kuo A."/>
            <person name="Mondo S."/>
            <person name="Pangilinan J."/>
            <person name="Riley R."/>
            <person name="LaButti K."/>
            <person name="Andreopoulos B."/>
            <person name="Lipzen A."/>
            <person name="Chen C."/>
            <person name="Yan M."/>
            <person name="Daum C."/>
            <person name="Ng V."/>
            <person name="Clum A."/>
            <person name="Steindorff A."/>
            <person name="Ohm R.A."/>
            <person name="Martin F."/>
            <person name="Silar P."/>
            <person name="Natvig D.O."/>
            <person name="Lalanne C."/>
            <person name="Gautier V."/>
            <person name="Ament-Velasquez S.L."/>
            <person name="Kruys A."/>
            <person name="Hutchinson M.I."/>
            <person name="Powell A.J."/>
            <person name="Barry K."/>
            <person name="Miller A.N."/>
            <person name="Grigoriev I.V."/>
            <person name="Debuchy R."/>
            <person name="Gladieux P."/>
            <person name="Hiltunen Thoren M."/>
            <person name="Johannesson H."/>
        </authorList>
    </citation>
    <scope>NUCLEOTIDE SEQUENCE</scope>
    <source>
        <strain evidence="2">CBS 958.72</strain>
    </source>
</reference>
<feature type="transmembrane region" description="Helical" evidence="1">
    <location>
        <begin position="12"/>
        <end position="29"/>
    </location>
</feature>
<reference evidence="2" key="2">
    <citation type="submission" date="2023-06" db="EMBL/GenBank/DDBJ databases">
        <authorList>
            <consortium name="Lawrence Berkeley National Laboratory"/>
            <person name="Haridas S."/>
            <person name="Hensen N."/>
            <person name="Bonometti L."/>
            <person name="Westerberg I."/>
            <person name="Brannstrom I.O."/>
            <person name="Guillou S."/>
            <person name="Cros-Aarteil S."/>
            <person name="Calhoun S."/>
            <person name="Kuo A."/>
            <person name="Mondo S."/>
            <person name="Pangilinan J."/>
            <person name="Riley R."/>
            <person name="Labutti K."/>
            <person name="Andreopoulos B."/>
            <person name="Lipzen A."/>
            <person name="Chen C."/>
            <person name="Yanf M."/>
            <person name="Daum C."/>
            <person name="Ng V."/>
            <person name="Clum A."/>
            <person name="Steindorff A."/>
            <person name="Ohm R."/>
            <person name="Martin F."/>
            <person name="Silar P."/>
            <person name="Natvig D."/>
            <person name="Lalanne C."/>
            <person name="Gautier V."/>
            <person name="Ament-Velasquez S.L."/>
            <person name="Kruys A."/>
            <person name="Hutchinson M.I."/>
            <person name="Powell A.J."/>
            <person name="Barry K."/>
            <person name="Miller A.N."/>
            <person name="Grigoriev I.V."/>
            <person name="Debuchy R."/>
            <person name="Gladieux P."/>
            <person name="Thoren M.H."/>
            <person name="Johannesson H."/>
        </authorList>
    </citation>
    <scope>NUCLEOTIDE SEQUENCE</scope>
    <source>
        <strain evidence="2">CBS 958.72</strain>
    </source>
</reference>
<organism evidence="2 3">
    <name type="scientific">Lasiosphaeria ovina</name>
    <dbReference type="NCBI Taxonomy" id="92902"/>
    <lineage>
        <taxon>Eukaryota</taxon>
        <taxon>Fungi</taxon>
        <taxon>Dikarya</taxon>
        <taxon>Ascomycota</taxon>
        <taxon>Pezizomycotina</taxon>
        <taxon>Sordariomycetes</taxon>
        <taxon>Sordariomycetidae</taxon>
        <taxon>Sordariales</taxon>
        <taxon>Lasiosphaeriaceae</taxon>
        <taxon>Lasiosphaeria</taxon>
    </lineage>
</organism>
<dbReference type="Proteomes" id="UP001287356">
    <property type="component" value="Unassembled WGS sequence"/>
</dbReference>
<dbReference type="EMBL" id="JAULSN010000002">
    <property type="protein sequence ID" value="KAK3380759.1"/>
    <property type="molecule type" value="Genomic_DNA"/>
</dbReference>
<name>A0AAE0NFY8_9PEZI</name>
<feature type="transmembrane region" description="Helical" evidence="1">
    <location>
        <begin position="49"/>
        <end position="75"/>
    </location>
</feature>
<keyword evidence="1" id="KW-0472">Membrane</keyword>
<keyword evidence="1" id="KW-0812">Transmembrane</keyword>
<dbReference type="AlphaFoldDB" id="A0AAE0NFY8"/>
<accession>A0AAE0NFY8</accession>
<keyword evidence="3" id="KW-1185">Reference proteome</keyword>
<gene>
    <name evidence="2" type="ORF">B0T24DRAFT_200239</name>
</gene>
<sequence>MSRGGASLLKSRASKAALVIYGFSSLVLPPPNHFYPLTEICFARSFRGFFPLFICLDTTFFAVFSLLSLILADAIRSFVFSTRTRWLSNIRSV</sequence>
<proteinExistence type="predicted"/>
<keyword evidence="1" id="KW-1133">Transmembrane helix</keyword>